<name>A0A0U3H8P0_9FLAO</name>
<dbReference type="KEGG" id="mod:AS202_14210"/>
<sequence length="206" mass="24360">MNCTLCNTSLSTKVDDEYYICSKCNAYLKDEMLYFDQDKEKSHYECHNNDVNDIGYQHFTAPVTNTVLAHCTPAMLGLDYGCGKGPVITKQLVEQGYTVDLYDPFFLPDLAYLDRVYDYIFSCEVFEHFYNPKQELEKLSGILKQDGLLIIKTHLYTNQVDFKNWYYRKDQTHVFIYTFKTIEYIAEHFDYQIETLTERLVVLRKK</sequence>
<dbReference type="GO" id="GO:0008168">
    <property type="term" value="F:methyltransferase activity"/>
    <property type="evidence" value="ECO:0007669"/>
    <property type="project" value="UniProtKB-KW"/>
</dbReference>
<dbReference type="SUPFAM" id="SSF53335">
    <property type="entry name" value="S-adenosyl-L-methionine-dependent methyltransferases"/>
    <property type="match status" value="1"/>
</dbReference>
<dbReference type="AlphaFoldDB" id="A0A0U3H8P0"/>
<keyword evidence="1" id="KW-0489">Methyltransferase</keyword>
<dbReference type="Pfam" id="PF13489">
    <property type="entry name" value="Methyltransf_23"/>
    <property type="match status" value="1"/>
</dbReference>
<dbReference type="GO" id="GO:0032259">
    <property type="term" value="P:methylation"/>
    <property type="evidence" value="ECO:0007669"/>
    <property type="project" value="UniProtKB-KW"/>
</dbReference>
<dbReference type="EMBL" id="CP013690">
    <property type="protein sequence ID" value="ALU27244.1"/>
    <property type="molecule type" value="Genomic_DNA"/>
</dbReference>
<evidence type="ECO:0000313" key="1">
    <source>
        <dbReference type="EMBL" id="ALU27244.1"/>
    </source>
</evidence>
<gene>
    <name evidence="1" type="ORF">AS202_14210</name>
</gene>
<reference evidence="1 2" key="1">
    <citation type="journal article" date="2016" name="J. Zhejiang Univ. Sci. B">
        <title>Antibiotic resistance mechanisms of Myroides sp.</title>
        <authorList>
            <person name="Hu S."/>
            <person name="Yuan S."/>
            <person name="Qu H."/>
            <person name="Jiang T."/>
            <person name="Zhou Y."/>
            <person name="Wang M."/>
            <person name="Ming D."/>
        </authorList>
    </citation>
    <scope>NUCLEOTIDE SEQUENCE [LARGE SCALE GENOMIC DNA]</scope>
    <source>
        <strain evidence="1 2">PR63039</strain>
    </source>
</reference>
<keyword evidence="1" id="KW-0808">Transferase</keyword>
<organism evidence="1 2">
    <name type="scientific">Myroides odoratimimus</name>
    <dbReference type="NCBI Taxonomy" id="76832"/>
    <lineage>
        <taxon>Bacteria</taxon>
        <taxon>Pseudomonadati</taxon>
        <taxon>Bacteroidota</taxon>
        <taxon>Flavobacteriia</taxon>
        <taxon>Flavobacteriales</taxon>
        <taxon>Flavobacteriaceae</taxon>
        <taxon>Myroides</taxon>
    </lineage>
</organism>
<dbReference type="Proteomes" id="UP000069030">
    <property type="component" value="Chromosome"/>
</dbReference>
<proteinExistence type="predicted"/>
<dbReference type="InterPro" id="IPR029063">
    <property type="entry name" value="SAM-dependent_MTases_sf"/>
</dbReference>
<dbReference type="Gene3D" id="3.40.50.150">
    <property type="entry name" value="Vaccinia Virus protein VP39"/>
    <property type="match status" value="1"/>
</dbReference>
<evidence type="ECO:0000313" key="2">
    <source>
        <dbReference type="Proteomes" id="UP000069030"/>
    </source>
</evidence>
<dbReference type="RefSeq" id="WP_006258885.1">
    <property type="nucleotide sequence ID" value="NZ_BCMQ01000003.1"/>
</dbReference>
<protein>
    <submittedName>
        <fullName evidence="1">2-polyprenyl-3-methyl-5-hydroxy-6-metoxy-1, 4-benzoquinol methylase</fullName>
    </submittedName>
</protein>
<accession>A0A0U3H8P0</accession>